<gene>
    <name evidence="1" type="ORF">P7K49_000273</name>
</gene>
<name>A0ABQ9WBA6_SAGOE</name>
<keyword evidence="2" id="KW-1185">Reference proteome</keyword>
<comment type="caution">
    <text evidence="1">The sequence shown here is derived from an EMBL/GenBank/DDBJ whole genome shotgun (WGS) entry which is preliminary data.</text>
</comment>
<dbReference type="Proteomes" id="UP001266305">
    <property type="component" value="Unassembled WGS sequence"/>
</dbReference>
<sequence length="59" mass="6171">SVVSGYQNDEDGMEISGSDELCRLLCREDGGSGGQEVLHDAGNCEGYCRLPSTSGAICE</sequence>
<feature type="non-terminal residue" evidence="1">
    <location>
        <position position="59"/>
    </location>
</feature>
<accession>A0ABQ9WBA6</accession>
<evidence type="ECO:0000313" key="2">
    <source>
        <dbReference type="Proteomes" id="UP001266305"/>
    </source>
</evidence>
<evidence type="ECO:0000313" key="1">
    <source>
        <dbReference type="EMBL" id="KAK2118887.1"/>
    </source>
</evidence>
<dbReference type="EMBL" id="JASSZA010000001">
    <property type="protein sequence ID" value="KAK2118887.1"/>
    <property type="molecule type" value="Genomic_DNA"/>
</dbReference>
<protein>
    <submittedName>
        <fullName evidence="1">Uncharacterized protein</fullName>
    </submittedName>
</protein>
<reference evidence="1 2" key="1">
    <citation type="submission" date="2023-05" db="EMBL/GenBank/DDBJ databases">
        <title>B98-5 Cell Line De Novo Hybrid Assembly: An Optical Mapping Approach.</title>
        <authorList>
            <person name="Kananen K."/>
            <person name="Auerbach J.A."/>
            <person name="Kautto E."/>
            <person name="Blachly J.S."/>
        </authorList>
    </citation>
    <scope>NUCLEOTIDE SEQUENCE [LARGE SCALE GENOMIC DNA]</scope>
    <source>
        <strain evidence="1">B95-8</strain>
        <tissue evidence="1">Cell line</tissue>
    </source>
</reference>
<feature type="non-terminal residue" evidence="1">
    <location>
        <position position="1"/>
    </location>
</feature>
<organism evidence="1 2">
    <name type="scientific">Saguinus oedipus</name>
    <name type="common">Cotton-top tamarin</name>
    <name type="synonym">Oedipomidas oedipus</name>
    <dbReference type="NCBI Taxonomy" id="9490"/>
    <lineage>
        <taxon>Eukaryota</taxon>
        <taxon>Metazoa</taxon>
        <taxon>Chordata</taxon>
        <taxon>Craniata</taxon>
        <taxon>Vertebrata</taxon>
        <taxon>Euteleostomi</taxon>
        <taxon>Mammalia</taxon>
        <taxon>Eutheria</taxon>
        <taxon>Euarchontoglires</taxon>
        <taxon>Primates</taxon>
        <taxon>Haplorrhini</taxon>
        <taxon>Platyrrhini</taxon>
        <taxon>Cebidae</taxon>
        <taxon>Callitrichinae</taxon>
        <taxon>Saguinus</taxon>
    </lineage>
</organism>
<proteinExistence type="predicted"/>